<proteinExistence type="predicted"/>
<reference evidence="1 2" key="1">
    <citation type="journal article" date="2017" name="Front. Microbiol.">
        <title>Phaeobacter piscinae sp. nov., a species of the Roseobacter group and potential aquaculture probiont.</title>
        <authorList>
            <person name="Sonnenschein E.C."/>
            <person name="Phippen C.B.W."/>
            <person name="Nielsen K.F."/>
            <person name="Mateiu R.V."/>
            <person name="Melchiorsen J."/>
            <person name="Gram L."/>
            <person name="Overmann J."/>
            <person name="Freese H.M."/>
        </authorList>
    </citation>
    <scope>NUCLEOTIDE SEQUENCE [LARGE SCALE GENOMIC DNA]</scope>
    <source>
        <strain evidence="1 2">P88</strain>
        <plasmid evidence="2">pp88_c</plasmid>
    </source>
</reference>
<reference evidence="1 2" key="2">
    <citation type="journal article" date="2017" name="Genome Biol. Evol.">
        <title>Trajectories and Drivers of Genome Evolution in Surface-Associated Marine Phaeobacter.</title>
        <authorList>
            <person name="Freese H.M."/>
            <person name="Sikorski J."/>
            <person name="Bunk B."/>
            <person name="Scheuner C."/>
            <person name="Meier-Kolthoff J.P."/>
            <person name="Sproer C."/>
            <person name="Gram L."/>
            <person name="Overmann J."/>
        </authorList>
    </citation>
    <scope>NUCLEOTIDE SEQUENCE [LARGE SCALE GENOMIC DNA]</scope>
    <source>
        <strain evidence="1 2">P88</strain>
        <plasmid evidence="2">pp88_c</plasmid>
    </source>
</reference>
<dbReference type="EMBL" id="CP010728">
    <property type="protein sequence ID" value="AUR01599.1"/>
    <property type="molecule type" value="Genomic_DNA"/>
</dbReference>
<dbReference type="AlphaFoldDB" id="A0A2I7KG79"/>
<evidence type="ECO:0000313" key="2">
    <source>
        <dbReference type="Proteomes" id="UP000236447"/>
    </source>
</evidence>
<geneLocation type="plasmid" evidence="2">
    <name>pp88_c</name>
</geneLocation>
<protein>
    <recommendedName>
        <fullName evidence="3">Transposase</fullName>
    </recommendedName>
</protein>
<organism evidence="1 2">
    <name type="scientific">Phaeobacter inhibens</name>
    <dbReference type="NCBI Taxonomy" id="221822"/>
    <lineage>
        <taxon>Bacteria</taxon>
        <taxon>Pseudomonadati</taxon>
        <taxon>Pseudomonadota</taxon>
        <taxon>Alphaproteobacteria</taxon>
        <taxon>Rhodobacterales</taxon>
        <taxon>Roseobacteraceae</taxon>
        <taxon>Phaeobacter</taxon>
    </lineage>
</organism>
<keyword evidence="1" id="KW-0614">Plasmid</keyword>
<dbReference type="NCBIfam" id="NF033572">
    <property type="entry name" value="transpos_ISKra4"/>
    <property type="match status" value="1"/>
</dbReference>
<evidence type="ECO:0008006" key="3">
    <source>
        <dbReference type="Google" id="ProtNLM"/>
    </source>
</evidence>
<gene>
    <name evidence="1" type="ORF">PhaeoP88_04287</name>
</gene>
<evidence type="ECO:0000313" key="1">
    <source>
        <dbReference type="EMBL" id="AUR01599.1"/>
    </source>
</evidence>
<accession>A0A2I7KG79</accession>
<dbReference type="Proteomes" id="UP000236447">
    <property type="component" value="Plasmid pP88_c"/>
</dbReference>
<sequence length="334" mass="37634">MQEAVLQSQIDETLAASRICDDCGKPRAIHDDRGRTLDTLYGRFRVKAPRLRPCACKTDAVAEKVVLLSPYNAMFPDRSTPKLLRLQAELGSRHSFREAARLLEIFLPFAPQSNTTVRNRLGRIAERLDVADEEYVDKNAGATSSPLTVFLDGAHIRCRPEYQKRHLDVVVGTIENDNMSRRFGLVQQAARSPEKQLRHDLIAQGWDGQSKVIVISDGEPALPNLVRRAVQGPVIHILDWWHISMRVKHIENAVRGLLQAKGFSGLPQLFERPTETLRWNLWHGKVMTAATSLKILEIDCSRLSAETKEGVCSGSVQNDTLRRHVSDFSTCTRR</sequence>
<name>A0A2I7KG79_9RHOB</name>